<dbReference type="SMART" id="SM00089">
    <property type="entry name" value="PKD"/>
    <property type="match status" value="2"/>
</dbReference>
<keyword evidence="5" id="KW-1185">Reference proteome</keyword>
<evidence type="ECO:0000313" key="5">
    <source>
        <dbReference type="Proteomes" id="UP001597641"/>
    </source>
</evidence>
<dbReference type="PROSITE" id="PS51820">
    <property type="entry name" value="PA14"/>
    <property type="match status" value="2"/>
</dbReference>
<feature type="domain" description="PA14" evidence="3">
    <location>
        <begin position="863"/>
        <end position="1015"/>
    </location>
</feature>
<dbReference type="Gene3D" id="2.60.120.1560">
    <property type="match status" value="2"/>
</dbReference>
<feature type="region of interest" description="Disordered" evidence="2">
    <location>
        <begin position="752"/>
        <end position="780"/>
    </location>
</feature>
<dbReference type="RefSeq" id="WP_377481379.1">
    <property type="nucleotide sequence ID" value="NZ_JBHUOX010000002.1"/>
</dbReference>
<evidence type="ECO:0000313" key="4">
    <source>
        <dbReference type="EMBL" id="MFD2999547.1"/>
    </source>
</evidence>
<dbReference type="Pfam" id="PF18962">
    <property type="entry name" value="Por_Secre_tail"/>
    <property type="match status" value="1"/>
</dbReference>
<keyword evidence="1" id="KW-0732">Signal</keyword>
<dbReference type="InterPro" id="IPR037524">
    <property type="entry name" value="PA14/GLEYA"/>
</dbReference>
<dbReference type="SUPFAM" id="SSF55486">
    <property type="entry name" value="Metalloproteases ('zincins'), catalytic domain"/>
    <property type="match status" value="1"/>
</dbReference>
<reference evidence="5" key="1">
    <citation type="journal article" date="2019" name="Int. J. Syst. Evol. Microbiol.">
        <title>The Global Catalogue of Microorganisms (GCM) 10K type strain sequencing project: providing services to taxonomists for standard genome sequencing and annotation.</title>
        <authorList>
            <consortium name="The Broad Institute Genomics Platform"/>
            <consortium name="The Broad Institute Genome Sequencing Center for Infectious Disease"/>
            <person name="Wu L."/>
            <person name="Ma J."/>
        </authorList>
    </citation>
    <scope>NUCLEOTIDE SEQUENCE [LARGE SCALE GENOMIC DNA]</scope>
    <source>
        <strain evidence="5">KCTC 23984</strain>
    </source>
</reference>
<dbReference type="Pfam" id="PF07691">
    <property type="entry name" value="PA14"/>
    <property type="match status" value="2"/>
</dbReference>
<gene>
    <name evidence="4" type="ORF">ACFS7Z_04180</name>
</gene>
<dbReference type="SUPFAM" id="SSF56988">
    <property type="entry name" value="Anthrax protective antigen"/>
    <property type="match status" value="2"/>
</dbReference>
<accession>A0ABW6BRH9</accession>
<sequence>MHISTRLFFVLFIWFGCISQLQAQSKSKVSLGKASEIKAAFEAKAKEKHAKGTHAKISQEVPGKPSLVLNLKSDKKEGLASLFFGEVDNVKNSNFHLKVEGKDVSGSIILRDQKKYYRYSSTADGSVFLVEEDIDDILCVGFLESTDDQSVTSGQISAAAVAVPSLESLPGAEAVVFLDFDGQTVENTLWNSNFNGGNPIVAAPSDMTLEKMVEAWKMMSEDYRPFAINVTTSEAVFKNAPANRRMRVIFTPTNYFLPGAGGVAYVGSFTWGGTSLGETPCWVWSTYGSSAGMAGAHEVGHTLHLSHDGRTSPSEEYYLGHQSWAPIMGAGDYRSMVQWSKGEYSYASNKEDDLSIITSRNGFTYRQDDHGNAINLATPLVIDGGGAVAAAKNHGVITTRTDVDVFSFNTSGGTVDLTVAPSAIHPNLDIALTLRNSSGAVVTTASPSTLAALLKQTLAAGTYYLEVDGVTGSSGANSDYASLGEYSITGTIPAGAIATNVSPVVNITSPASGTNFSTPASITISASASDSDGSVAKVEFFQGATKLGEDLTSPYAYTWSGVAAGSYQLTVKATDNAGAVTTSAAVSVSVSTSTSITCTASGTIQREQWNSVSGSSVADIPLSSTPSSTSQLNLFEAPSGLGTSYGARVRGYICPPATGYYTFFIAADDNAELWLSTTDSPANKVKIASVTGWTSSRQWDKYSSQKSVSIRLEAGKKYYIEALHKQGWGGDNLAVAWQMPDGKMEAPIAGSRLSPYSGGTTTTPANQAPTANAGPDKTITSPSNSVILSGSGSDSDGSISSYSWTKVSGPSATLSGASTVSLTANNLLEGTYVFRLTVKDNGGLTASDDATVTVQSTTSITCTASGTIQREQWNSVSGSSISDIPLSKSPSSTSQLSLFEAPSGLGSNYGARVRGFICPPTTGYYTFFIAGDDNAELWLSTTDSPSNKEKIASVAGWTYSRQWNKYSSQKSAAVRLEAGKRYYIEALHKQGWGGDNLAVAWQMPDGKFEAPIAGSRLSPYLSSQSTAALTKSEIELKHDTPLASYYPNPFQEEITLQLHGNSDEKFSLEMYDITGREVWHLKDVQANQKLTIGKDLVTGVYILHVSTGKEAKQFRIVKAR</sequence>
<dbReference type="InterPro" id="IPR013783">
    <property type="entry name" value="Ig-like_fold"/>
</dbReference>
<evidence type="ECO:0000259" key="3">
    <source>
        <dbReference type="PROSITE" id="PS51820"/>
    </source>
</evidence>
<dbReference type="Pfam" id="PF17957">
    <property type="entry name" value="Big_7"/>
    <property type="match status" value="1"/>
</dbReference>
<dbReference type="EMBL" id="JBHUOX010000002">
    <property type="protein sequence ID" value="MFD2999547.1"/>
    <property type="molecule type" value="Genomic_DNA"/>
</dbReference>
<dbReference type="PANTHER" id="PTHR46769">
    <property type="entry name" value="POLYCYSTIC KIDNEY AND HEPATIC DISEASE 1 (AUTOSOMAL RECESSIVE)-LIKE 1"/>
    <property type="match status" value="1"/>
</dbReference>
<protein>
    <submittedName>
        <fullName evidence="4">PA14 domain-containing protein</fullName>
    </submittedName>
</protein>
<feature type="domain" description="PA14" evidence="3">
    <location>
        <begin position="599"/>
        <end position="752"/>
    </location>
</feature>
<name>A0ABW6BRH9_9BACT</name>
<evidence type="ECO:0000256" key="1">
    <source>
        <dbReference type="ARBA" id="ARBA00022729"/>
    </source>
</evidence>
<dbReference type="SMART" id="SM00758">
    <property type="entry name" value="PA14"/>
    <property type="match status" value="2"/>
</dbReference>
<dbReference type="InterPro" id="IPR011658">
    <property type="entry name" value="PA14_dom"/>
</dbReference>
<dbReference type="PANTHER" id="PTHR46769:SF2">
    <property type="entry name" value="FIBROCYSTIN-L ISOFORM 2 PRECURSOR-RELATED"/>
    <property type="match status" value="1"/>
</dbReference>
<dbReference type="InterPro" id="IPR026444">
    <property type="entry name" value="Secre_tail"/>
</dbReference>
<organism evidence="4 5">
    <name type="scientific">Pontibacter toksunensis</name>
    <dbReference type="NCBI Taxonomy" id="1332631"/>
    <lineage>
        <taxon>Bacteria</taxon>
        <taxon>Pseudomonadati</taxon>
        <taxon>Bacteroidota</taxon>
        <taxon>Cytophagia</taxon>
        <taxon>Cytophagales</taxon>
        <taxon>Hymenobacteraceae</taxon>
        <taxon>Pontibacter</taxon>
    </lineage>
</organism>
<dbReference type="NCBIfam" id="TIGR04183">
    <property type="entry name" value="Por_Secre_tail"/>
    <property type="match status" value="1"/>
</dbReference>
<dbReference type="Gene3D" id="2.60.120.380">
    <property type="match status" value="1"/>
</dbReference>
<dbReference type="PROSITE" id="PS51257">
    <property type="entry name" value="PROKAR_LIPOPROTEIN"/>
    <property type="match status" value="1"/>
</dbReference>
<dbReference type="InterPro" id="IPR052387">
    <property type="entry name" value="Fibrocystin"/>
</dbReference>
<dbReference type="Pfam" id="PF22352">
    <property type="entry name" value="K319L-like_PKD"/>
    <property type="match status" value="1"/>
</dbReference>
<feature type="compositionally biased region" description="Low complexity" evidence="2">
    <location>
        <begin position="758"/>
        <end position="780"/>
    </location>
</feature>
<comment type="caution">
    <text evidence="4">The sequence shown here is derived from an EMBL/GenBank/DDBJ whole genome shotgun (WGS) entry which is preliminary data.</text>
</comment>
<evidence type="ECO:0000256" key="2">
    <source>
        <dbReference type="SAM" id="MobiDB-lite"/>
    </source>
</evidence>
<dbReference type="Proteomes" id="UP001597641">
    <property type="component" value="Unassembled WGS sequence"/>
</dbReference>
<proteinExistence type="predicted"/>
<dbReference type="Gene3D" id="2.60.40.10">
    <property type="entry name" value="Immunoglobulins"/>
    <property type="match status" value="2"/>
</dbReference>
<dbReference type="InterPro" id="IPR022409">
    <property type="entry name" value="PKD/Chitinase_dom"/>
</dbReference>